<evidence type="ECO:0000313" key="4">
    <source>
        <dbReference type="Proteomes" id="UP000298649"/>
    </source>
</evidence>
<geneLocation type="plasmid" evidence="4">
    <name>patcfbp7129a</name>
</geneLocation>
<sequence>MIIEHRTYRLKVGCLNEYLRLYEAEGLDLQSRYLGHPAGWYVVDIGPLNTVVHMWQYDSHADRDRRRKQLSGEPAWVAFLPKVTPLLIDMNSIILTPAPFFTPQKPT</sequence>
<dbReference type="InterPro" id="IPR012577">
    <property type="entry name" value="NIPSNAP"/>
</dbReference>
<dbReference type="PANTHER" id="PTHR21017">
    <property type="entry name" value="NIPSNAP-RELATED"/>
    <property type="match status" value="1"/>
</dbReference>
<comment type="similarity">
    <text evidence="1">Belongs to the NipSnap family.</text>
</comment>
<keyword evidence="3" id="KW-0614">Plasmid</keyword>
<dbReference type="Gene3D" id="3.30.70.100">
    <property type="match status" value="1"/>
</dbReference>
<evidence type="ECO:0000256" key="1">
    <source>
        <dbReference type="ARBA" id="ARBA00005291"/>
    </source>
</evidence>
<dbReference type="Proteomes" id="UP000298649">
    <property type="component" value="Plasmid pAtCFBP7129a"/>
</dbReference>
<dbReference type="SUPFAM" id="SSF54909">
    <property type="entry name" value="Dimeric alpha+beta barrel"/>
    <property type="match status" value="1"/>
</dbReference>
<reference evidence="3 4" key="1">
    <citation type="submission" date="2019-04" db="EMBL/GenBank/DDBJ databases">
        <title>Complete genome sequence of Agrobacterium tumefaciens CFBP7129.</title>
        <authorList>
            <person name="Haryono M."/>
            <person name="Lin Y.-C."/>
            <person name="Lai E.-M."/>
            <person name="Kuo C.-H."/>
        </authorList>
    </citation>
    <scope>NUCLEOTIDE SEQUENCE [LARGE SCALE GENOMIC DNA]</scope>
    <source>
        <strain evidence="3 4">CFBP7129</strain>
        <plasmid evidence="4">patcfbp7129a</plasmid>
    </source>
</reference>
<name>A0A4D7YPS7_AGRTU</name>
<dbReference type="PANTHER" id="PTHR21017:SF17">
    <property type="entry name" value="PROTEIN NIPSNAP"/>
    <property type="match status" value="1"/>
</dbReference>
<feature type="domain" description="NIPSNAP" evidence="2">
    <location>
        <begin position="4"/>
        <end position="100"/>
    </location>
</feature>
<gene>
    <name evidence="3" type="ORF">CFBP7129_26405</name>
</gene>
<proteinExistence type="inferred from homology"/>
<evidence type="ECO:0000259" key="2">
    <source>
        <dbReference type="Pfam" id="PF07978"/>
    </source>
</evidence>
<organism evidence="3 4">
    <name type="scientific">Agrobacterium tumefaciens</name>
    <dbReference type="NCBI Taxonomy" id="358"/>
    <lineage>
        <taxon>Bacteria</taxon>
        <taxon>Pseudomonadati</taxon>
        <taxon>Pseudomonadota</taxon>
        <taxon>Alphaproteobacteria</taxon>
        <taxon>Hyphomicrobiales</taxon>
        <taxon>Rhizobiaceae</taxon>
        <taxon>Rhizobium/Agrobacterium group</taxon>
        <taxon>Agrobacterium</taxon>
        <taxon>Agrobacterium tumefaciens complex</taxon>
    </lineage>
</organism>
<dbReference type="InterPro" id="IPR051557">
    <property type="entry name" value="NipSnap_domain"/>
</dbReference>
<accession>A0A4D7YPS7</accession>
<evidence type="ECO:0000313" key="3">
    <source>
        <dbReference type="EMBL" id="QCL97747.1"/>
    </source>
</evidence>
<dbReference type="Pfam" id="PF07978">
    <property type="entry name" value="NIPSNAP"/>
    <property type="match status" value="1"/>
</dbReference>
<dbReference type="AlphaFoldDB" id="A0A4D7YPS7"/>
<protein>
    <submittedName>
        <fullName evidence="3">NIPSNAP family protein</fullName>
    </submittedName>
</protein>
<dbReference type="InterPro" id="IPR011008">
    <property type="entry name" value="Dimeric_a/b-barrel"/>
</dbReference>
<dbReference type="RefSeq" id="WP_137006086.1">
    <property type="nucleotide sequence ID" value="NZ_CP039924.1"/>
</dbReference>
<dbReference type="EMBL" id="CP039924">
    <property type="protein sequence ID" value="QCL97747.1"/>
    <property type="molecule type" value="Genomic_DNA"/>
</dbReference>